<accession>A0A4R6WMC3</accession>
<dbReference type="PANTHER" id="PTHR42978">
    <property type="entry name" value="QUORUM-QUENCHING LACTONASE YTNP-RELATED-RELATED"/>
    <property type="match status" value="1"/>
</dbReference>
<comment type="similarity">
    <text evidence="1">Belongs to the metallo-beta-lactamase superfamily.</text>
</comment>
<evidence type="ECO:0000256" key="3">
    <source>
        <dbReference type="ARBA" id="ARBA00022801"/>
    </source>
</evidence>
<keyword evidence="2" id="KW-0479">Metal-binding</keyword>
<dbReference type="SMART" id="SM00849">
    <property type="entry name" value="Lactamase_B"/>
    <property type="match status" value="1"/>
</dbReference>
<dbReference type="InterPro" id="IPR051013">
    <property type="entry name" value="MBL_superfamily_lactonases"/>
</dbReference>
<evidence type="ECO:0000256" key="1">
    <source>
        <dbReference type="ARBA" id="ARBA00007749"/>
    </source>
</evidence>
<comment type="caution">
    <text evidence="6">The sequence shown here is derived from an EMBL/GenBank/DDBJ whole genome shotgun (WGS) entry which is preliminary data.</text>
</comment>
<proteinExistence type="inferred from homology"/>
<keyword evidence="7" id="KW-1185">Reference proteome</keyword>
<dbReference type="AlphaFoldDB" id="A0A4R6WMC3"/>
<feature type="domain" description="Metallo-beta-lactamase" evidence="5">
    <location>
        <begin position="94"/>
        <end position="301"/>
    </location>
</feature>
<name>A0A4R6WMC3_9SPHI</name>
<dbReference type="RefSeq" id="WP_133583919.1">
    <property type="nucleotide sequence ID" value="NZ_SNYV01000011.1"/>
</dbReference>
<keyword evidence="4" id="KW-0862">Zinc</keyword>
<dbReference type="Pfam" id="PF00753">
    <property type="entry name" value="Lactamase_B"/>
    <property type="match status" value="1"/>
</dbReference>
<reference evidence="6 7" key="1">
    <citation type="submission" date="2019-03" db="EMBL/GenBank/DDBJ databases">
        <title>Genomic Encyclopedia of Archaeal and Bacterial Type Strains, Phase II (KMG-II): from individual species to whole genera.</title>
        <authorList>
            <person name="Goeker M."/>
        </authorList>
    </citation>
    <scope>NUCLEOTIDE SEQUENCE [LARGE SCALE GENOMIC DNA]</scope>
    <source>
        <strain evidence="6 7">DSM 28353</strain>
    </source>
</reference>
<dbReference type="GO" id="GO:0016787">
    <property type="term" value="F:hydrolase activity"/>
    <property type="evidence" value="ECO:0007669"/>
    <property type="project" value="UniProtKB-KW"/>
</dbReference>
<keyword evidence="3 6" id="KW-0378">Hydrolase</keyword>
<dbReference type="SUPFAM" id="SSF56281">
    <property type="entry name" value="Metallo-hydrolase/oxidoreductase"/>
    <property type="match status" value="1"/>
</dbReference>
<evidence type="ECO:0000259" key="5">
    <source>
        <dbReference type="SMART" id="SM00849"/>
    </source>
</evidence>
<dbReference type="InterPro" id="IPR001279">
    <property type="entry name" value="Metallo-B-lactamas"/>
</dbReference>
<sequence length="333" mass="37607">MNRSRVSSLRLLALIGLSLSVFLFSFKPIDRDKTTDRPRAALKLLIGNLETYILSDGVISLPSIQPIFAPFINQQEFNVKLEKMHLPTDRLEVSSNIMLIKKDKKVILIDSGSGHHMGKNGGQLNVSLKTIGILPRDITDIVITHPHVDHIGGILDKKDRFIFPNAKYHIAQKEYNFWMSENPMFPNSKDNISNTDAGISFARKTLAKISERLQFFEYGQHLFGCLIPELAEGHSPGQTILTLYAGKKSLKHIVDVIHTPFLVSNPEWGTLWDGDFEKAVNTRRKIIVEGVEQGTLFMTSHLPWPGLGFIDKNGTEHRWTIFPYSDPINIVVK</sequence>
<dbReference type="EMBL" id="SNYV01000011">
    <property type="protein sequence ID" value="TDQ80177.1"/>
    <property type="molecule type" value="Genomic_DNA"/>
</dbReference>
<dbReference type="OrthoDB" id="9802897at2"/>
<evidence type="ECO:0000313" key="7">
    <source>
        <dbReference type="Proteomes" id="UP000295292"/>
    </source>
</evidence>
<evidence type="ECO:0000313" key="6">
    <source>
        <dbReference type="EMBL" id="TDQ80177.1"/>
    </source>
</evidence>
<dbReference type="CDD" id="cd07720">
    <property type="entry name" value="OPHC2-like_MBL-fold"/>
    <property type="match status" value="1"/>
</dbReference>
<gene>
    <name evidence="6" type="ORF">CLV99_1634</name>
</gene>
<evidence type="ECO:0000256" key="4">
    <source>
        <dbReference type="ARBA" id="ARBA00022833"/>
    </source>
</evidence>
<dbReference type="Proteomes" id="UP000295292">
    <property type="component" value="Unassembled WGS sequence"/>
</dbReference>
<dbReference type="Gene3D" id="3.60.15.10">
    <property type="entry name" value="Ribonuclease Z/Hydroxyacylglutathione hydrolase-like"/>
    <property type="match status" value="1"/>
</dbReference>
<dbReference type="InterPro" id="IPR036866">
    <property type="entry name" value="RibonucZ/Hydroxyglut_hydro"/>
</dbReference>
<evidence type="ECO:0000256" key="2">
    <source>
        <dbReference type="ARBA" id="ARBA00022723"/>
    </source>
</evidence>
<protein>
    <submittedName>
        <fullName evidence="6">Glyoxylase-like metal-dependent hydrolase (Beta-lactamase superfamily II)</fullName>
    </submittedName>
</protein>
<organism evidence="6 7">
    <name type="scientific">Sphingobacterium yanglingense</name>
    <dbReference type="NCBI Taxonomy" id="1437280"/>
    <lineage>
        <taxon>Bacteria</taxon>
        <taxon>Pseudomonadati</taxon>
        <taxon>Bacteroidota</taxon>
        <taxon>Sphingobacteriia</taxon>
        <taxon>Sphingobacteriales</taxon>
        <taxon>Sphingobacteriaceae</taxon>
        <taxon>Sphingobacterium</taxon>
    </lineage>
</organism>
<dbReference type="PANTHER" id="PTHR42978:SF6">
    <property type="entry name" value="QUORUM-QUENCHING LACTONASE YTNP-RELATED"/>
    <property type="match status" value="1"/>
</dbReference>
<dbReference type="GO" id="GO:0046872">
    <property type="term" value="F:metal ion binding"/>
    <property type="evidence" value="ECO:0007669"/>
    <property type="project" value="UniProtKB-KW"/>
</dbReference>